<dbReference type="PATRIC" id="fig|742734.4.peg.669"/>
<dbReference type="Proteomes" id="UP000037392">
    <property type="component" value="Unassembled WGS sequence"/>
</dbReference>
<protein>
    <recommendedName>
        <fullName evidence="3">Transposase (putative) YhgA-like domain-containing protein</fullName>
    </recommendedName>
</protein>
<dbReference type="GeneID" id="93165516"/>
<accession>A0A0J9BA83</accession>
<dbReference type="RefSeq" id="WP_007862203.1">
    <property type="nucleotide sequence ID" value="NZ_KQ235875.1"/>
</dbReference>
<reference evidence="1 2" key="1">
    <citation type="submission" date="2011-04" db="EMBL/GenBank/DDBJ databases">
        <title>The Genome Sequence of Clostridium citroniae WAL-19142.</title>
        <authorList>
            <consortium name="The Broad Institute Genome Sequencing Platform"/>
            <person name="Earl A."/>
            <person name="Ward D."/>
            <person name="Feldgarden M."/>
            <person name="Gevers D."/>
            <person name="Warren Y.A."/>
            <person name="Tyrrell K.L."/>
            <person name="Citron D.M."/>
            <person name="Goldstein E.J."/>
            <person name="Daigneault M."/>
            <person name="Allen-Vercoe E."/>
            <person name="Young S.K."/>
            <person name="Zeng Q."/>
            <person name="Gargeya S."/>
            <person name="Fitzgerald M."/>
            <person name="Haas B."/>
            <person name="Abouelleil A."/>
            <person name="Alvarado L."/>
            <person name="Arachchi H.M."/>
            <person name="Berlin A."/>
            <person name="Brown A."/>
            <person name="Chapman S.B."/>
            <person name="Chen Z."/>
            <person name="Dunbar C."/>
            <person name="Freedman E."/>
            <person name="Gearin G."/>
            <person name="Gellesch M."/>
            <person name="Goldberg J."/>
            <person name="Griggs A."/>
            <person name="Gujja S."/>
            <person name="Heilman E.R."/>
            <person name="Heiman D."/>
            <person name="Howarth C."/>
            <person name="Larson L."/>
            <person name="Lui A."/>
            <person name="MacDonald P.J."/>
            <person name="Mehta T."/>
            <person name="Montmayeur A."/>
            <person name="Murphy C."/>
            <person name="Neiman D."/>
            <person name="Pearson M."/>
            <person name="Priest M."/>
            <person name="Roberts A."/>
            <person name="Saif S."/>
            <person name="Shea T."/>
            <person name="Shenoy N."/>
            <person name="Sisk P."/>
            <person name="Stolte C."/>
            <person name="Sykes S."/>
            <person name="White J."/>
            <person name="Yandava C."/>
            <person name="Wortman J."/>
            <person name="Nusbaum C."/>
            <person name="Birren B."/>
        </authorList>
    </citation>
    <scope>NUCLEOTIDE SEQUENCE [LARGE SCALE GENOMIC DNA]</scope>
    <source>
        <strain evidence="1 2">WAL-19142</strain>
    </source>
</reference>
<name>A0A0J9BA83_9FIRM</name>
<evidence type="ECO:0000313" key="1">
    <source>
        <dbReference type="EMBL" id="KMW09201.1"/>
    </source>
</evidence>
<proteinExistence type="predicted"/>
<evidence type="ECO:0008006" key="3">
    <source>
        <dbReference type="Google" id="ProtNLM"/>
    </source>
</evidence>
<dbReference type="EMBL" id="ADLK01000067">
    <property type="protein sequence ID" value="KMW09201.1"/>
    <property type="molecule type" value="Genomic_DNA"/>
</dbReference>
<sequence>MGKEGLPRQGEDKRVSQLEDRVLKTAAQFFGEDLLPYVGVKGMIDRVAPTEHIHLEMRRLEEDFNFIMKDGSWRHLEFESDSITQRDLRRFREYEAFIGMVYNVPVVTTVLCTSNVKILKGELVNGNSIYRVELVRLKDRNAENVFEKLERKMKKGKQLKRYDVFPVLLSPLMSGEMAMSERICQGMDILQRGELDIRKGEIKRMQSVLYALAVKFLKREELEKVKERIGMTILGQMLWEEGMETGLEKGMAKGMAKGIQALILDNMEEGIPRGRIIEKLCRRFSLSEDVAIAYYEKYAAHDNR</sequence>
<comment type="caution">
    <text evidence="1">The sequence shown here is derived from an EMBL/GenBank/DDBJ whole genome shotgun (WGS) entry which is preliminary data.</text>
</comment>
<evidence type="ECO:0000313" key="2">
    <source>
        <dbReference type="Proteomes" id="UP000037392"/>
    </source>
</evidence>
<gene>
    <name evidence="1" type="ORF">HMPREF9470_00628</name>
</gene>
<organism evidence="1 2">
    <name type="scientific">[Clostridium] citroniae WAL-19142</name>
    <dbReference type="NCBI Taxonomy" id="742734"/>
    <lineage>
        <taxon>Bacteria</taxon>
        <taxon>Bacillati</taxon>
        <taxon>Bacillota</taxon>
        <taxon>Clostridia</taxon>
        <taxon>Lachnospirales</taxon>
        <taxon>Lachnospiraceae</taxon>
        <taxon>Enterocloster</taxon>
    </lineage>
</organism>
<dbReference type="OrthoDB" id="1730086at2"/>
<dbReference type="AlphaFoldDB" id="A0A0J9BA83"/>